<name>A0A6G1C7S2_9ORYZ</name>
<dbReference type="InterPro" id="IPR055312">
    <property type="entry name" value="FBL15-like"/>
</dbReference>
<organism evidence="1 2">
    <name type="scientific">Oryza meyeriana var. granulata</name>
    <dbReference type="NCBI Taxonomy" id="110450"/>
    <lineage>
        <taxon>Eukaryota</taxon>
        <taxon>Viridiplantae</taxon>
        <taxon>Streptophyta</taxon>
        <taxon>Embryophyta</taxon>
        <taxon>Tracheophyta</taxon>
        <taxon>Spermatophyta</taxon>
        <taxon>Magnoliopsida</taxon>
        <taxon>Liliopsida</taxon>
        <taxon>Poales</taxon>
        <taxon>Poaceae</taxon>
        <taxon>BOP clade</taxon>
        <taxon>Oryzoideae</taxon>
        <taxon>Oryzeae</taxon>
        <taxon>Oryzinae</taxon>
        <taxon>Oryza</taxon>
        <taxon>Oryza meyeriana</taxon>
    </lineage>
</organism>
<keyword evidence="2" id="KW-1185">Reference proteome</keyword>
<reference evidence="1 2" key="1">
    <citation type="submission" date="2019-11" db="EMBL/GenBank/DDBJ databases">
        <title>Whole genome sequence of Oryza granulata.</title>
        <authorList>
            <person name="Li W."/>
        </authorList>
    </citation>
    <scope>NUCLEOTIDE SEQUENCE [LARGE SCALE GENOMIC DNA]</scope>
    <source>
        <strain evidence="2">cv. Menghai</strain>
        <tissue evidence="1">Leaf</tissue>
    </source>
</reference>
<dbReference type="PANTHER" id="PTHR34709">
    <property type="entry name" value="OS10G0396666 PROTEIN"/>
    <property type="match status" value="1"/>
</dbReference>
<evidence type="ECO:0000313" key="2">
    <source>
        <dbReference type="Proteomes" id="UP000479710"/>
    </source>
</evidence>
<dbReference type="OrthoDB" id="688776at2759"/>
<proteinExistence type="predicted"/>
<sequence>MEGLELSPIYVDTGDARWLISAVNSVLARHDNGGADIKTLEISFIFGAFKDRTVSVFVRHDHAEDIKSAHVTAWLRFAERRVTGHFTLEVPMLPRPMCREELAVEVPMLSRPMCREELAAAAKRSVLHVGLCSSAMFESMWLRLGNAKLTVPTATAGAFGALTDVRLSTIKVDAGSGRRLCHLLSSSRCPQQRNLTLQSIIGVTALRLDAAGTLETLKLSRLPDLTALEVDAPGLQELTVQNISLDLATAVRISAPRLQVLTCPDRTAPPRIASMSK</sequence>
<protein>
    <submittedName>
        <fullName evidence="1">Uncharacterized protein</fullName>
    </submittedName>
</protein>
<dbReference type="EMBL" id="SPHZ02000010">
    <property type="protein sequence ID" value="KAF0896508.1"/>
    <property type="molecule type" value="Genomic_DNA"/>
</dbReference>
<gene>
    <name evidence="1" type="ORF">E2562_024366</name>
</gene>
<dbReference type="Proteomes" id="UP000479710">
    <property type="component" value="Unassembled WGS sequence"/>
</dbReference>
<dbReference type="AlphaFoldDB" id="A0A6G1C7S2"/>
<evidence type="ECO:0000313" key="1">
    <source>
        <dbReference type="EMBL" id="KAF0896508.1"/>
    </source>
</evidence>
<accession>A0A6G1C7S2</accession>
<comment type="caution">
    <text evidence="1">The sequence shown here is derived from an EMBL/GenBank/DDBJ whole genome shotgun (WGS) entry which is preliminary data.</text>
</comment>
<dbReference type="PANTHER" id="PTHR34709:SF43">
    <property type="entry name" value="OS12G0527100 PROTEIN"/>
    <property type="match status" value="1"/>
</dbReference>